<dbReference type="EMBL" id="BAABDJ010000018">
    <property type="protein sequence ID" value="GAA4008748.1"/>
    <property type="molecule type" value="Genomic_DNA"/>
</dbReference>
<dbReference type="PANTHER" id="PTHR13847:SF281">
    <property type="entry name" value="FAD DEPENDENT OXIDOREDUCTASE DOMAIN-CONTAINING PROTEIN"/>
    <property type="match status" value="1"/>
</dbReference>
<reference evidence="4" key="1">
    <citation type="journal article" date="2019" name="Int. J. Syst. Evol. Microbiol.">
        <title>The Global Catalogue of Microorganisms (GCM) 10K type strain sequencing project: providing services to taxonomists for standard genome sequencing and annotation.</title>
        <authorList>
            <consortium name="The Broad Institute Genomics Platform"/>
            <consortium name="The Broad Institute Genome Sequencing Center for Infectious Disease"/>
            <person name="Wu L."/>
            <person name="Ma J."/>
        </authorList>
    </citation>
    <scope>NUCLEOTIDE SEQUENCE [LARGE SCALE GENOMIC DNA]</scope>
    <source>
        <strain evidence="4">JCM 17224</strain>
    </source>
</reference>
<dbReference type="InterPro" id="IPR006076">
    <property type="entry name" value="FAD-dep_OxRdtase"/>
</dbReference>
<feature type="domain" description="FAD dependent oxidoreductase" evidence="2">
    <location>
        <begin position="19"/>
        <end position="375"/>
    </location>
</feature>
<dbReference type="PANTHER" id="PTHR13847">
    <property type="entry name" value="SARCOSINE DEHYDROGENASE-RELATED"/>
    <property type="match status" value="1"/>
</dbReference>
<dbReference type="Gene3D" id="3.30.9.10">
    <property type="entry name" value="D-Amino Acid Oxidase, subunit A, domain 2"/>
    <property type="match status" value="1"/>
</dbReference>
<evidence type="ECO:0000313" key="4">
    <source>
        <dbReference type="Proteomes" id="UP001500567"/>
    </source>
</evidence>
<feature type="transmembrane region" description="Helical" evidence="1">
    <location>
        <begin position="14"/>
        <end position="35"/>
    </location>
</feature>
<keyword evidence="4" id="KW-1185">Reference proteome</keyword>
<keyword evidence="1" id="KW-1133">Transmembrane helix</keyword>
<proteinExistence type="predicted"/>
<gene>
    <name evidence="3" type="ORF">GCM10022408_21100</name>
</gene>
<accession>A0ABP7SAA8</accession>
<dbReference type="RefSeq" id="WP_345072888.1">
    <property type="nucleotide sequence ID" value="NZ_BAABDJ010000018.1"/>
</dbReference>
<evidence type="ECO:0000313" key="3">
    <source>
        <dbReference type="EMBL" id="GAA4008748.1"/>
    </source>
</evidence>
<dbReference type="Pfam" id="PF01266">
    <property type="entry name" value="DAO"/>
    <property type="match status" value="1"/>
</dbReference>
<protein>
    <submittedName>
        <fullName evidence="3">FAD-dependent oxidoreductase</fullName>
    </submittedName>
</protein>
<evidence type="ECO:0000256" key="1">
    <source>
        <dbReference type="SAM" id="Phobius"/>
    </source>
</evidence>
<comment type="caution">
    <text evidence="3">The sequence shown here is derived from an EMBL/GenBank/DDBJ whole genome shotgun (WGS) entry which is preliminary data.</text>
</comment>
<dbReference type="SUPFAM" id="SSF51971">
    <property type="entry name" value="Nucleotide-binding domain"/>
    <property type="match status" value="1"/>
</dbReference>
<organism evidence="3 4">
    <name type="scientific">Hymenobacter fastidiosus</name>
    <dbReference type="NCBI Taxonomy" id="486264"/>
    <lineage>
        <taxon>Bacteria</taxon>
        <taxon>Pseudomonadati</taxon>
        <taxon>Bacteroidota</taxon>
        <taxon>Cytophagia</taxon>
        <taxon>Cytophagales</taxon>
        <taxon>Hymenobacteraceae</taxon>
        <taxon>Hymenobacter</taxon>
    </lineage>
</organism>
<keyword evidence="1" id="KW-0472">Membrane</keyword>
<dbReference type="InterPro" id="IPR036188">
    <property type="entry name" value="FAD/NAD-bd_sf"/>
</dbReference>
<keyword evidence="1" id="KW-0812">Transmembrane</keyword>
<dbReference type="Proteomes" id="UP001500567">
    <property type="component" value="Unassembled WGS sequence"/>
</dbReference>
<sequence>MARQTFSYWEHQSFLRGFDVAIVGAGIVGLTAAIFTKRQRPAARVCVLERDMLPNGASTKNAGFACFGSVSELLEQEQKSGTATLLTVVQARWEGLALLRELLGDNALHYEAVGGYELFRAEEELLAQTCQAHVGYFNNLLAPIIGRPDSFRDATAQVARLGLGQVHTMLENQAEGALDTGRMMHALLKLAWQEDIVVLHGCPVMALEEKSTAISLHTPLATIEAGQVLLATNAFSRQFFPALDVQPGRGQVLVTEPIPGLHLPGTFHYDKGYYYFRQVDNRILLGGGRNLDFAAEATTEPGLTSLVQDQLERMLTEVILPGQRPRIDYRWSGVMGFGAALEPLIQPLAPGVFGALRCNGMGVAMGAGIGKRAAAMLDG</sequence>
<evidence type="ECO:0000259" key="2">
    <source>
        <dbReference type="Pfam" id="PF01266"/>
    </source>
</evidence>
<dbReference type="Gene3D" id="3.50.50.60">
    <property type="entry name" value="FAD/NAD(P)-binding domain"/>
    <property type="match status" value="1"/>
</dbReference>
<name>A0ABP7SAA8_9BACT</name>